<dbReference type="InterPro" id="IPR055236">
    <property type="entry name" value="EVH1_PP4R3"/>
</dbReference>
<evidence type="ECO:0000259" key="4">
    <source>
        <dbReference type="Pfam" id="PF22972"/>
    </source>
</evidence>
<dbReference type="InterPro" id="IPR011993">
    <property type="entry name" value="PH-like_dom_sf"/>
</dbReference>
<dbReference type="PANTHER" id="PTHR23318">
    <property type="entry name" value="ATP SYNTHASE GAMMA-RELATED"/>
    <property type="match status" value="1"/>
</dbReference>
<evidence type="ECO:0000259" key="3">
    <source>
        <dbReference type="Pfam" id="PF04802"/>
    </source>
</evidence>
<reference evidence="5 6" key="1">
    <citation type="submission" date="2024-03" db="EMBL/GenBank/DDBJ databases">
        <title>Genome-scale model development and genomic sequencing of the oleaginous clade Lipomyces.</title>
        <authorList>
            <consortium name="Lawrence Berkeley National Laboratory"/>
            <person name="Czajka J.J."/>
            <person name="Han Y."/>
            <person name="Kim J."/>
            <person name="Mondo S.J."/>
            <person name="Hofstad B.A."/>
            <person name="Robles A."/>
            <person name="Haridas S."/>
            <person name="Riley R."/>
            <person name="LaButti K."/>
            <person name="Pangilinan J."/>
            <person name="Andreopoulos W."/>
            <person name="Lipzen A."/>
            <person name="Yan J."/>
            <person name="Wang M."/>
            <person name="Ng V."/>
            <person name="Grigoriev I.V."/>
            <person name="Spatafora J.W."/>
            <person name="Magnuson J.K."/>
            <person name="Baker S.E."/>
            <person name="Pomraning K.R."/>
        </authorList>
    </citation>
    <scope>NUCLEOTIDE SEQUENCE [LARGE SCALE GENOMIC DNA]</scope>
    <source>
        <strain evidence="5 6">Phaff 52-87</strain>
    </source>
</reference>
<comment type="caution">
    <text evidence="5">The sequence shown here is derived from an EMBL/GenBank/DDBJ whole genome shotgun (WGS) entry which is preliminary data.</text>
</comment>
<feature type="domain" description="Serine/threonine-protein phosphatase 4 regulatory subunit 3-like central" evidence="3">
    <location>
        <begin position="138"/>
        <end position="615"/>
    </location>
</feature>
<dbReference type="GeneID" id="90035949"/>
<dbReference type="Gene3D" id="2.30.29.30">
    <property type="entry name" value="Pleckstrin-homology domain (PH domain)/Phosphotyrosine-binding domain (PTB)"/>
    <property type="match status" value="1"/>
</dbReference>
<dbReference type="PANTHER" id="PTHR23318:SF0">
    <property type="entry name" value="SERINE_THREONINE-PROTEIN PHOSPHATASE 4 REGULATORY SUBUNIT 3"/>
    <property type="match status" value="1"/>
</dbReference>
<organism evidence="5 6">
    <name type="scientific">Myxozyma melibiosi</name>
    <dbReference type="NCBI Taxonomy" id="54550"/>
    <lineage>
        <taxon>Eukaryota</taxon>
        <taxon>Fungi</taxon>
        <taxon>Dikarya</taxon>
        <taxon>Ascomycota</taxon>
        <taxon>Saccharomycotina</taxon>
        <taxon>Lipomycetes</taxon>
        <taxon>Lipomycetales</taxon>
        <taxon>Lipomycetaceae</taxon>
        <taxon>Myxozyma</taxon>
    </lineage>
</organism>
<dbReference type="SUPFAM" id="SSF50729">
    <property type="entry name" value="PH domain-like"/>
    <property type="match status" value="1"/>
</dbReference>
<dbReference type="InterPro" id="IPR011989">
    <property type="entry name" value="ARM-like"/>
</dbReference>
<dbReference type="Proteomes" id="UP001498771">
    <property type="component" value="Unassembled WGS sequence"/>
</dbReference>
<dbReference type="InterPro" id="IPR016024">
    <property type="entry name" value="ARM-type_fold"/>
</dbReference>
<comment type="subcellular location">
    <subcellularLocation>
        <location evidence="1">Nucleus</location>
    </subcellularLocation>
</comment>
<keyword evidence="6" id="KW-1185">Reference proteome</keyword>
<name>A0ABR1F712_9ASCO</name>
<protein>
    <submittedName>
        <fullName evidence="5">Component of IIS longevity pathway SMK-1-domain-containing protein</fullName>
    </submittedName>
</protein>
<sequence length="622" mass="70707">MSFEVPAIPRRVKVYELLNESWHDRGTGFCVGDIISDDAYILVKGEDDEEKYLLETKIFKDVQYQKQQDTLIVWTDPDETDLALSFQESDGCTAVWEFITDVQRNLGLDDIASDDINDNFGSGSIALPAEPTLTNLSEVEKCLTIASHCQYGRGPVLRDLIEYDYIGKLVPLLAMAEDLESITDLHALCRIMKLIILMNDNTIMEQIVLEEYIVGVVGILEYDPEFPSFKANHRDYISDESRFKEVVPISDEEVRNKIKYTFRLQYLKDVVLARLLDDPTFSMLSSMIFFHQVAILNNLQHNEEFINALFNIFDDDLNNASQISGNSQTPVIEAPFIHQFCLTAKNLQASQRASLYSNFIKKRLFAVIDFALRDSSPSIRSSGTELILALIDHDPSLVRNVVLENDNQKQTAIVDTLIDILLSEPDFGITSQVAEALQILLDPTSGQPYDVFRKTSDFMVRQRADDPEIEMFLDSFYGPPVERLFRKLSDLQPEDIPTISVARASFFSCLCELVSAFIRLHGYRSRTFLIESNVLLNIGKLFSSSHKSLRLVALRCFRQCLGTNDEFYFRFLVKNKLFGPVVELLADLGDKNNLLSSACLEFFEFIRSVRISSLLTVHPSPC</sequence>
<proteinExistence type="predicted"/>
<dbReference type="RefSeq" id="XP_064768667.1">
    <property type="nucleotide sequence ID" value="XM_064910437.1"/>
</dbReference>
<evidence type="ECO:0000313" key="5">
    <source>
        <dbReference type="EMBL" id="KAK7205634.1"/>
    </source>
</evidence>
<dbReference type="InterPro" id="IPR051137">
    <property type="entry name" value="PP4R3-like"/>
</dbReference>
<evidence type="ECO:0000313" key="6">
    <source>
        <dbReference type="Proteomes" id="UP001498771"/>
    </source>
</evidence>
<dbReference type="EMBL" id="JBBJBU010000005">
    <property type="protein sequence ID" value="KAK7205634.1"/>
    <property type="molecule type" value="Genomic_DNA"/>
</dbReference>
<gene>
    <name evidence="5" type="ORF">BZA70DRAFT_238216</name>
</gene>
<dbReference type="Pfam" id="PF04802">
    <property type="entry name" value="PP4R3"/>
    <property type="match status" value="1"/>
</dbReference>
<dbReference type="InterPro" id="IPR006887">
    <property type="entry name" value="P4R3-like_central_dom"/>
</dbReference>
<dbReference type="SUPFAM" id="SSF48371">
    <property type="entry name" value="ARM repeat"/>
    <property type="match status" value="1"/>
</dbReference>
<keyword evidence="2" id="KW-0539">Nucleus</keyword>
<evidence type="ECO:0000256" key="2">
    <source>
        <dbReference type="ARBA" id="ARBA00023242"/>
    </source>
</evidence>
<feature type="domain" description="PP4R3 EVH1-like" evidence="4">
    <location>
        <begin position="10"/>
        <end position="106"/>
    </location>
</feature>
<accession>A0ABR1F712</accession>
<dbReference type="Gene3D" id="1.25.10.10">
    <property type="entry name" value="Leucine-rich Repeat Variant"/>
    <property type="match status" value="1"/>
</dbReference>
<evidence type="ECO:0000256" key="1">
    <source>
        <dbReference type="ARBA" id="ARBA00004123"/>
    </source>
</evidence>
<dbReference type="Pfam" id="PF22972">
    <property type="entry name" value="EVH1_PP4R3"/>
    <property type="match status" value="1"/>
</dbReference>